<reference evidence="1" key="1">
    <citation type="submission" date="2020-02" db="EMBL/GenBank/DDBJ databases">
        <title>Genome sequencing of the panga catfish, Pangasius djambal.</title>
        <authorList>
            <person name="Wen M."/>
            <person name="Zahm M."/>
            <person name="Roques C."/>
            <person name="Cabau C."/>
            <person name="Klopp C."/>
            <person name="Donnadieu C."/>
            <person name="Jouanno E."/>
            <person name="Avarre J.-C."/>
            <person name="Campet M."/>
            <person name="Ha T."/>
            <person name="Dugue R."/>
            <person name="Lampietro C."/>
            <person name="Louis A."/>
            <person name="Herpin A."/>
            <person name="Echchiki A."/>
            <person name="Berthelot C."/>
            <person name="Parey E."/>
            <person name="Roest-Crollius H."/>
            <person name="Braasch I."/>
            <person name="Postlethwait J.H."/>
            <person name="Bobe J."/>
            <person name="Montfort J."/>
            <person name="Bouchez O."/>
            <person name="Begum T."/>
            <person name="Schartl M."/>
            <person name="Gustiano R."/>
            <person name="Guiguen Y."/>
        </authorList>
    </citation>
    <scope>NUCLEOTIDE SEQUENCE</scope>
    <source>
        <strain evidence="1">Pdj_M5554</strain>
    </source>
</reference>
<dbReference type="Proteomes" id="UP000830395">
    <property type="component" value="Chromosome 4"/>
</dbReference>
<keyword evidence="2" id="KW-1185">Reference proteome</keyword>
<organism evidence="1 2">
    <name type="scientific">Pangasius djambal</name>
    <dbReference type="NCBI Taxonomy" id="1691987"/>
    <lineage>
        <taxon>Eukaryota</taxon>
        <taxon>Metazoa</taxon>
        <taxon>Chordata</taxon>
        <taxon>Craniata</taxon>
        <taxon>Vertebrata</taxon>
        <taxon>Euteleostomi</taxon>
        <taxon>Actinopterygii</taxon>
        <taxon>Neopterygii</taxon>
        <taxon>Teleostei</taxon>
        <taxon>Ostariophysi</taxon>
        <taxon>Siluriformes</taxon>
        <taxon>Pangasiidae</taxon>
        <taxon>Pangasius</taxon>
    </lineage>
</organism>
<proteinExistence type="predicted"/>
<dbReference type="EMBL" id="CM040978">
    <property type="protein sequence ID" value="MCJ8731367.1"/>
    <property type="molecule type" value="Genomic_DNA"/>
</dbReference>
<comment type="caution">
    <text evidence="1">The sequence shown here is derived from an EMBL/GenBank/DDBJ whole genome shotgun (WGS) entry which is preliminary data.</text>
</comment>
<gene>
    <name evidence="1" type="ORF">PDJAM_G00198800</name>
</gene>
<accession>A0ACC5Y6W6</accession>
<evidence type="ECO:0000313" key="1">
    <source>
        <dbReference type="EMBL" id="MCJ8731367.1"/>
    </source>
</evidence>
<sequence length="518" mass="57394">MRSGTTRNKNNNNNNSSSSSSDEPLPIASLRLLAPPLRLVSAAMWKVMQQRDVMHYGKLEEFVTSVSETVPGLLSYRHQAKLSVGLRARLILEQLRVAQSSEPELILAQLERLRAPALPTSKRTRIDQKVEMAVKNFHTLVQTLLDKPAEREQFFMEEFDSQYGAQYDSALEKLLWEFLTRLDQLLPVPDLAQTVSWLTAAPAVLEECARSASQPQLLRTLLQHEKCLGHLDSAASVPSSTGDSILSSLSLPLSGKVRDSNLSGSTPTPNMIPSPTSSTQKSNKRQARGTVSHITPVIGSISTADIPHEASTSQNVESISEKGSEEVVTEVSNYTRVKSKSCQKSEILENVPNEEHCVGKVLITVISQTPTSSEVEEEDESQIRPVRRSSGKSGVKDKRGMRSGDKMLDLGRKRKRKDSGKTSRRNSQDTKPQEEESLHADLASCMKHQLRVIIPRLEMKDSTETVLLKTTTNEEHNPNQPAIEGVSAVRNVDAVNRKRKLSLSETPEKNLTANIDKQ</sequence>
<name>A0ACC5Y6W6_9TELE</name>
<evidence type="ECO:0000313" key="2">
    <source>
        <dbReference type="Proteomes" id="UP000830395"/>
    </source>
</evidence>
<protein>
    <submittedName>
        <fullName evidence="1">Uncharacterized protein</fullName>
    </submittedName>
</protein>